<feature type="region of interest" description="Disordered" evidence="1">
    <location>
        <begin position="1"/>
        <end position="25"/>
    </location>
</feature>
<comment type="caution">
    <text evidence="2">The sequence shown here is derived from an EMBL/GenBank/DDBJ whole genome shotgun (WGS) entry which is preliminary data.</text>
</comment>
<evidence type="ECO:0000256" key="1">
    <source>
        <dbReference type="SAM" id="MobiDB-lite"/>
    </source>
</evidence>
<protein>
    <submittedName>
        <fullName evidence="2">Uncharacterized protein</fullName>
    </submittedName>
</protein>
<dbReference type="Proteomes" id="UP001590950">
    <property type="component" value="Unassembled WGS sequence"/>
</dbReference>
<sequence>MPAPTPYNTPSNTRSSTPIGPQRPQGWTTAMTKFVRDALLNGEDSASIFILLEAEYPQMKNKISKALVEEVGRTPPWGLEEA</sequence>
<organism evidence="2 3">
    <name type="scientific">Stereocaulon virgatum</name>
    <dbReference type="NCBI Taxonomy" id="373712"/>
    <lineage>
        <taxon>Eukaryota</taxon>
        <taxon>Fungi</taxon>
        <taxon>Dikarya</taxon>
        <taxon>Ascomycota</taxon>
        <taxon>Pezizomycotina</taxon>
        <taxon>Lecanoromycetes</taxon>
        <taxon>OSLEUM clade</taxon>
        <taxon>Lecanoromycetidae</taxon>
        <taxon>Lecanorales</taxon>
        <taxon>Lecanorineae</taxon>
        <taxon>Stereocaulaceae</taxon>
        <taxon>Stereocaulon</taxon>
    </lineage>
</organism>
<accession>A0ABR4AT53</accession>
<gene>
    <name evidence="2" type="ORF">N7G274_000552</name>
</gene>
<evidence type="ECO:0000313" key="3">
    <source>
        <dbReference type="Proteomes" id="UP001590950"/>
    </source>
</evidence>
<name>A0ABR4AT53_9LECA</name>
<proteinExistence type="predicted"/>
<keyword evidence="3" id="KW-1185">Reference proteome</keyword>
<reference evidence="2 3" key="1">
    <citation type="submission" date="2024-09" db="EMBL/GenBank/DDBJ databases">
        <title>Rethinking Asexuality: The Enigmatic Case of Functional Sexual Genes in Lepraria (Stereocaulaceae).</title>
        <authorList>
            <person name="Doellman M."/>
            <person name="Sun Y."/>
            <person name="Barcenas-Pena A."/>
            <person name="Lumbsch H.T."/>
            <person name="Grewe F."/>
        </authorList>
    </citation>
    <scope>NUCLEOTIDE SEQUENCE [LARGE SCALE GENOMIC DNA]</scope>
    <source>
        <strain evidence="2 3">Mercado 3170</strain>
    </source>
</reference>
<evidence type="ECO:0000313" key="2">
    <source>
        <dbReference type="EMBL" id="KAL2048640.1"/>
    </source>
</evidence>
<dbReference type="EMBL" id="JBEFKJ010000001">
    <property type="protein sequence ID" value="KAL2048640.1"/>
    <property type="molecule type" value="Genomic_DNA"/>
</dbReference>
<feature type="compositionally biased region" description="Polar residues" evidence="1">
    <location>
        <begin position="8"/>
        <end position="25"/>
    </location>
</feature>